<reference evidence="2" key="1">
    <citation type="submission" date="2021-03" db="EMBL/GenBank/DDBJ databases">
        <title>Draft genome sequence of rust myrtle Austropuccinia psidii MF-1, a brazilian biotype.</title>
        <authorList>
            <person name="Quecine M.C."/>
            <person name="Pachon D.M.R."/>
            <person name="Bonatelli M.L."/>
            <person name="Correr F.H."/>
            <person name="Franceschini L.M."/>
            <person name="Leite T.F."/>
            <person name="Margarido G.R.A."/>
            <person name="Almeida C.A."/>
            <person name="Ferrarezi J.A."/>
            <person name="Labate C.A."/>
        </authorList>
    </citation>
    <scope>NUCLEOTIDE SEQUENCE</scope>
    <source>
        <strain evidence="2">MF-1</strain>
    </source>
</reference>
<feature type="region of interest" description="Disordered" evidence="1">
    <location>
        <begin position="61"/>
        <end position="86"/>
    </location>
</feature>
<proteinExistence type="predicted"/>
<keyword evidence="3" id="KW-1185">Reference proteome</keyword>
<evidence type="ECO:0000256" key="1">
    <source>
        <dbReference type="SAM" id="MobiDB-lite"/>
    </source>
</evidence>
<organism evidence="2 3">
    <name type="scientific">Austropuccinia psidii MF-1</name>
    <dbReference type="NCBI Taxonomy" id="1389203"/>
    <lineage>
        <taxon>Eukaryota</taxon>
        <taxon>Fungi</taxon>
        <taxon>Dikarya</taxon>
        <taxon>Basidiomycota</taxon>
        <taxon>Pucciniomycotina</taxon>
        <taxon>Pucciniomycetes</taxon>
        <taxon>Pucciniales</taxon>
        <taxon>Sphaerophragmiaceae</taxon>
        <taxon>Austropuccinia</taxon>
    </lineage>
</organism>
<gene>
    <name evidence="2" type="ORF">O181_012595</name>
</gene>
<sequence>MNCWKKGVPCVESATSMYTRYQFCNLGKQTCSQDNHRFPDNPRRLWISIKKGGRFGLEAPVDEPPTFDSTSGHSNFELNDQGISDC</sequence>
<dbReference type="EMBL" id="AVOT02003233">
    <property type="protein sequence ID" value="MBW0472880.1"/>
    <property type="molecule type" value="Genomic_DNA"/>
</dbReference>
<accession>A0A9Q3BXE0</accession>
<feature type="compositionally biased region" description="Polar residues" evidence="1">
    <location>
        <begin position="67"/>
        <end position="86"/>
    </location>
</feature>
<comment type="caution">
    <text evidence="2">The sequence shown here is derived from an EMBL/GenBank/DDBJ whole genome shotgun (WGS) entry which is preliminary data.</text>
</comment>
<dbReference type="AlphaFoldDB" id="A0A9Q3BXE0"/>
<evidence type="ECO:0000313" key="3">
    <source>
        <dbReference type="Proteomes" id="UP000765509"/>
    </source>
</evidence>
<evidence type="ECO:0000313" key="2">
    <source>
        <dbReference type="EMBL" id="MBW0472880.1"/>
    </source>
</evidence>
<name>A0A9Q3BXE0_9BASI</name>
<dbReference type="Proteomes" id="UP000765509">
    <property type="component" value="Unassembled WGS sequence"/>
</dbReference>
<protein>
    <submittedName>
        <fullName evidence="2">Uncharacterized protein</fullName>
    </submittedName>
</protein>